<organism evidence="3 4">
    <name type="scientific">Nocardioides marinisabuli</name>
    <dbReference type="NCBI Taxonomy" id="419476"/>
    <lineage>
        <taxon>Bacteria</taxon>
        <taxon>Bacillati</taxon>
        <taxon>Actinomycetota</taxon>
        <taxon>Actinomycetes</taxon>
        <taxon>Propionibacteriales</taxon>
        <taxon>Nocardioidaceae</taxon>
        <taxon>Nocardioides</taxon>
    </lineage>
</organism>
<evidence type="ECO:0000256" key="1">
    <source>
        <dbReference type="ARBA" id="ARBA00008061"/>
    </source>
</evidence>
<dbReference type="InterPro" id="IPR045857">
    <property type="entry name" value="O16G_dom_2"/>
</dbReference>
<dbReference type="SMART" id="SM00642">
    <property type="entry name" value="Aamy"/>
    <property type="match status" value="1"/>
</dbReference>
<gene>
    <name evidence="3" type="ORF">BKA08_000684</name>
</gene>
<dbReference type="PANTHER" id="PTHR10357">
    <property type="entry name" value="ALPHA-AMYLASE FAMILY MEMBER"/>
    <property type="match status" value="1"/>
</dbReference>
<dbReference type="Gene3D" id="3.20.20.80">
    <property type="entry name" value="Glycosidases"/>
    <property type="match status" value="1"/>
</dbReference>
<keyword evidence="4" id="KW-1185">Reference proteome</keyword>
<protein>
    <submittedName>
        <fullName evidence="3">Alpha-glucosidase</fullName>
        <ecNumber evidence="3">3.2.1.20</ecNumber>
    </submittedName>
</protein>
<name>A0A7Y9EZ83_9ACTN</name>
<keyword evidence="3" id="KW-0326">Glycosidase</keyword>
<comment type="similarity">
    <text evidence="1">Belongs to the glycosyl hydrolase 13 family.</text>
</comment>
<dbReference type="SUPFAM" id="SSF51445">
    <property type="entry name" value="(Trans)glycosidases"/>
    <property type="match status" value="1"/>
</dbReference>
<dbReference type="CDD" id="cd11332">
    <property type="entry name" value="AmyAc_OligoGlu_TS"/>
    <property type="match status" value="1"/>
</dbReference>
<dbReference type="AlphaFoldDB" id="A0A7Y9EZ83"/>
<dbReference type="RefSeq" id="WP_179614347.1">
    <property type="nucleotide sequence ID" value="NZ_CP059163.1"/>
</dbReference>
<evidence type="ECO:0000313" key="4">
    <source>
        <dbReference type="Proteomes" id="UP000516957"/>
    </source>
</evidence>
<dbReference type="GO" id="GO:0009313">
    <property type="term" value="P:oligosaccharide catabolic process"/>
    <property type="evidence" value="ECO:0007669"/>
    <property type="project" value="TreeGrafter"/>
</dbReference>
<dbReference type="InterPro" id="IPR006047">
    <property type="entry name" value="GH13_cat_dom"/>
</dbReference>
<dbReference type="Gene3D" id="3.90.400.10">
    <property type="entry name" value="Oligo-1,6-glucosidase, Domain 2"/>
    <property type="match status" value="1"/>
</dbReference>
<proteinExistence type="inferred from homology"/>
<dbReference type="GO" id="GO:0004556">
    <property type="term" value="F:alpha-amylase activity"/>
    <property type="evidence" value="ECO:0007669"/>
    <property type="project" value="TreeGrafter"/>
</dbReference>
<dbReference type="EC" id="3.2.1.20" evidence="3"/>
<dbReference type="EMBL" id="JACCBE010000001">
    <property type="protein sequence ID" value="NYD56446.1"/>
    <property type="molecule type" value="Genomic_DNA"/>
</dbReference>
<dbReference type="PANTHER" id="PTHR10357:SF179">
    <property type="entry name" value="NEUTRAL AND BASIC AMINO ACID TRANSPORT PROTEIN RBAT"/>
    <property type="match status" value="1"/>
</dbReference>
<comment type="caution">
    <text evidence="3">The sequence shown here is derived from an EMBL/GenBank/DDBJ whole genome shotgun (WGS) entry which is preliminary data.</text>
</comment>
<dbReference type="Proteomes" id="UP000516957">
    <property type="component" value="Unassembled WGS sequence"/>
</dbReference>
<sequence>MALNDPNQVAPDAPGAEWWRHAVIYQVYPRSFADADGDGVGDLPGITAKLPYLRDLGVDAVWISPFYMSPQKDHGYDVSDYCDIDPLFGTLEDADTLIATAHELGLRIIADLVPNHSSDQHEWFQAALAAAPGSPERARYLFRDGRGPQGQEPPNNWRSVFGGNAWTRVAEHPDGRDDDPQWYLHLFDSTQPDFDWRNPEVGDLFEEVLRFWLDRGVDGFRVDVAHGLLKEESLRDQVVEEGEEPDSAAPINEERSMVERTLRDEPMWDQPEVHDVYRRWHDVLAEYDGDRMLVAEAWTQTPESMARFVRDDEMSQAFNFSWLLAPWSAEAFEGVITGTFAALADVQASPTWVLSNHDVVRHVTRYGGGAQGLARARAATLTMLALPGSSYVYQGEELGLEQVDVAPEHRQDPSYLRTGEVGRDGCRVPMPWSGEKPPFGFGPGEGQPWIPQPEGWADLTVAAQQVDPDSTLAFYQRALAARRALAGTTSEVEMLDLGTDVLAFRRGPVTVVLNCGTTPVSRPRGEVVASSGPVSDLLPGDTAVWVRD</sequence>
<evidence type="ECO:0000259" key="2">
    <source>
        <dbReference type="SMART" id="SM00642"/>
    </source>
</evidence>
<reference evidence="3 4" key="1">
    <citation type="submission" date="2020-07" db="EMBL/GenBank/DDBJ databases">
        <title>Sequencing the genomes of 1000 actinobacteria strains.</title>
        <authorList>
            <person name="Klenk H.-P."/>
        </authorList>
    </citation>
    <scope>NUCLEOTIDE SEQUENCE [LARGE SCALE GENOMIC DNA]</scope>
    <source>
        <strain evidence="3 4">DSM 18965</strain>
    </source>
</reference>
<dbReference type="Pfam" id="PF00128">
    <property type="entry name" value="Alpha-amylase"/>
    <property type="match status" value="1"/>
</dbReference>
<accession>A0A7Y9EZ83</accession>
<dbReference type="InterPro" id="IPR017853">
    <property type="entry name" value="GH"/>
</dbReference>
<keyword evidence="3" id="KW-0378">Hydrolase</keyword>
<dbReference type="GO" id="GO:0004558">
    <property type="term" value="F:alpha-1,4-glucosidase activity"/>
    <property type="evidence" value="ECO:0007669"/>
    <property type="project" value="UniProtKB-EC"/>
</dbReference>
<evidence type="ECO:0000313" key="3">
    <source>
        <dbReference type="EMBL" id="NYD56446.1"/>
    </source>
</evidence>
<feature type="domain" description="Glycosyl hydrolase family 13 catalytic" evidence="2">
    <location>
        <begin position="26"/>
        <end position="427"/>
    </location>
</feature>